<keyword evidence="3" id="KW-0963">Cytoplasm</keyword>
<dbReference type="EC" id="5.3.1.1" evidence="3"/>
<keyword evidence="3" id="KW-0312">Gluconeogenesis</keyword>
<dbReference type="InterPro" id="IPR035990">
    <property type="entry name" value="TIM_sf"/>
</dbReference>
<evidence type="ECO:0000256" key="2">
    <source>
        <dbReference type="ARBA" id="ARBA00023235"/>
    </source>
</evidence>
<comment type="catalytic activity">
    <reaction evidence="3">
        <text>D-glyceraldehyde 3-phosphate = dihydroxyacetone phosphate</text>
        <dbReference type="Rhea" id="RHEA:18585"/>
        <dbReference type="ChEBI" id="CHEBI:57642"/>
        <dbReference type="ChEBI" id="CHEBI:59776"/>
        <dbReference type="EC" id="5.3.1.1"/>
    </reaction>
</comment>
<sequence>MKSIVVGNWKMNPATMREAKTLFEATRKAAERAKNVNLIVAPPAIFLRELKQRYKGSRISFALQNAHFEMGGAYTGEISLAQGDDSGASHVIIGHAERRGMGETDNDIRKKVAAALALKMTPILCVGEKERTQNAEHFKLVREQLQAGFADVPVSQVGRVIVTYEPLWTIGKEKTMSPRDMHEMAIFIRKTVVDLRGEGGMKVKILYGGSVDGTNAGAMLTQGDVCGFLVGRASSNALQLSALLQAIENAS</sequence>
<dbReference type="InterPro" id="IPR000652">
    <property type="entry name" value="Triosephosphate_isomerase"/>
</dbReference>
<dbReference type="GO" id="GO:0006094">
    <property type="term" value="P:gluconeogenesis"/>
    <property type="evidence" value="ECO:0007669"/>
    <property type="project" value="UniProtKB-UniPathway"/>
</dbReference>
<comment type="pathway">
    <text evidence="3">Carbohydrate degradation; glycolysis; D-glyceraldehyde 3-phosphate from glycerone phosphate: step 1/1.</text>
</comment>
<comment type="similarity">
    <text evidence="1 3">Belongs to the triosephosphate isomerase family.</text>
</comment>
<comment type="subcellular location">
    <subcellularLocation>
        <location evidence="3">Cytoplasm</location>
    </subcellularLocation>
</comment>
<dbReference type="STRING" id="1798480.A2851_00080"/>
<evidence type="ECO:0000256" key="1">
    <source>
        <dbReference type="ARBA" id="ARBA00007422"/>
    </source>
</evidence>
<proteinExistence type="inferred from homology"/>
<dbReference type="Pfam" id="PF00121">
    <property type="entry name" value="TIM"/>
    <property type="match status" value="1"/>
</dbReference>
<dbReference type="UniPathway" id="UPA00138"/>
<evidence type="ECO:0000313" key="5">
    <source>
        <dbReference type="Proteomes" id="UP000176863"/>
    </source>
</evidence>
<dbReference type="EMBL" id="MFKT01000013">
    <property type="protein sequence ID" value="OGG53363.1"/>
    <property type="molecule type" value="Genomic_DNA"/>
</dbReference>
<dbReference type="Proteomes" id="UP000176863">
    <property type="component" value="Unassembled WGS sequence"/>
</dbReference>
<comment type="subunit">
    <text evidence="3">Homodimer.</text>
</comment>
<dbReference type="GO" id="GO:0019563">
    <property type="term" value="P:glycerol catabolic process"/>
    <property type="evidence" value="ECO:0007669"/>
    <property type="project" value="TreeGrafter"/>
</dbReference>
<dbReference type="PANTHER" id="PTHR21139">
    <property type="entry name" value="TRIOSEPHOSPHATE ISOMERASE"/>
    <property type="match status" value="1"/>
</dbReference>
<dbReference type="InterPro" id="IPR013785">
    <property type="entry name" value="Aldolase_TIM"/>
</dbReference>
<comment type="caution">
    <text evidence="4">The sequence shown here is derived from an EMBL/GenBank/DDBJ whole genome shotgun (WGS) entry which is preliminary data.</text>
</comment>
<dbReference type="PANTHER" id="PTHR21139:SF42">
    <property type="entry name" value="TRIOSEPHOSPHATE ISOMERASE"/>
    <property type="match status" value="1"/>
</dbReference>
<dbReference type="CDD" id="cd00311">
    <property type="entry name" value="TIM"/>
    <property type="match status" value="1"/>
</dbReference>
<gene>
    <name evidence="4" type="ORF">A2851_00080</name>
</gene>
<comment type="pathway">
    <text evidence="3">Carbohydrate biosynthesis; gluconeogenesis.</text>
</comment>
<name>A0A1F6CW24_9BACT</name>
<organism evidence="4 5">
    <name type="scientific">Candidatus Kaiserbacteria bacterium RIFCSPHIGHO2_01_FULL_53_29</name>
    <dbReference type="NCBI Taxonomy" id="1798480"/>
    <lineage>
        <taxon>Bacteria</taxon>
        <taxon>Candidatus Kaiseribacteriota</taxon>
    </lineage>
</organism>
<dbReference type="GO" id="GO:0006096">
    <property type="term" value="P:glycolytic process"/>
    <property type="evidence" value="ECO:0007669"/>
    <property type="project" value="UniProtKB-UniRule"/>
</dbReference>
<dbReference type="GO" id="GO:0004807">
    <property type="term" value="F:triose-phosphate isomerase activity"/>
    <property type="evidence" value="ECO:0007669"/>
    <property type="project" value="UniProtKB-UniRule"/>
</dbReference>
<dbReference type="AlphaFoldDB" id="A0A1F6CW24"/>
<dbReference type="UniPathway" id="UPA00109">
    <property type="reaction ID" value="UER00189"/>
</dbReference>
<dbReference type="GO" id="GO:0005829">
    <property type="term" value="C:cytosol"/>
    <property type="evidence" value="ECO:0007669"/>
    <property type="project" value="TreeGrafter"/>
</dbReference>
<dbReference type="PROSITE" id="PS51440">
    <property type="entry name" value="TIM_2"/>
    <property type="match status" value="1"/>
</dbReference>
<evidence type="ECO:0000256" key="3">
    <source>
        <dbReference type="RuleBase" id="RU363013"/>
    </source>
</evidence>
<protein>
    <recommendedName>
        <fullName evidence="3">Triosephosphate isomerase</fullName>
        <ecNumber evidence="3">5.3.1.1</ecNumber>
    </recommendedName>
</protein>
<keyword evidence="2 3" id="KW-0413">Isomerase</keyword>
<evidence type="ECO:0000313" key="4">
    <source>
        <dbReference type="EMBL" id="OGG53363.1"/>
    </source>
</evidence>
<keyword evidence="3" id="KW-0324">Glycolysis</keyword>
<reference evidence="4 5" key="1">
    <citation type="journal article" date="2016" name="Nat. Commun.">
        <title>Thousands of microbial genomes shed light on interconnected biogeochemical processes in an aquifer system.</title>
        <authorList>
            <person name="Anantharaman K."/>
            <person name="Brown C.T."/>
            <person name="Hug L.A."/>
            <person name="Sharon I."/>
            <person name="Castelle C.J."/>
            <person name="Probst A.J."/>
            <person name="Thomas B.C."/>
            <person name="Singh A."/>
            <person name="Wilkins M.J."/>
            <person name="Karaoz U."/>
            <person name="Brodie E.L."/>
            <person name="Williams K.H."/>
            <person name="Hubbard S.S."/>
            <person name="Banfield J.F."/>
        </authorList>
    </citation>
    <scope>NUCLEOTIDE SEQUENCE [LARGE SCALE GENOMIC DNA]</scope>
</reference>
<accession>A0A1F6CW24</accession>
<dbReference type="GO" id="GO:0046166">
    <property type="term" value="P:glyceraldehyde-3-phosphate biosynthetic process"/>
    <property type="evidence" value="ECO:0007669"/>
    <property type="project" value="TreeGrafter"/>
</dbReference>
<dbReference type="Gene3D" id="3.20.20.70">
    <property type="entry name" value="Aldolase class I"/>
    <property type="match status" value="1"/>
</dbReference>
<dbReference type="NCBIfam" id="TIGR00419">
    <property type="entry name" value="tim"/>
    <property type="match status" value="1"/>
</dbReference>
<dbReference type="SUPFAM" id="SSF51351">
    <property type="entry name" value="Triosephosphate isomerase (TIM)"/>
    <property type="match status" value="1"/>
</dbReference>